<dbReference type="PANTHER" id="PTHR30026">
    <property type="entry name" value="OUTER MEMBRANE PROTEIN TOLC"/>
    <property type="match status" value="1"/>
</dbReference>
<keyword evidence="7" id="KW-0998">Cell outer membrane</keyword>
<keyword evidence="8" id="KW-0175">Coiled coil</keyword>
<evidence type="ECO:0000256" key="9">
    <source>
        <dbReference type="SAM" id="SignalP"/>
    </source>
</evidence>
<dbReference type="AlphaFoldDB" id="A0A451G5A5"/>
<keyword evidence="6" id="KW-0472">Membrane</keyword>
<dbReference type="EMBL" id="CP035033">
    <property type="protein sequence ID" value="QAB14685.1"/>
    <property type="molecule type" value="Genomic_DNA"/>
</dbReference>
<evidence type="ECO:0000256" key="1">
    <source>
        <dbReference type="ARBA" id="ARBA00004442"/>
    </source>
</evidence>
<dbReference type="SUPFAM" id="SSF56954">
    <property type="entry name" value="Outer membrane efflux proteins (OEP)"/>
    <property type="match status" value="1"/>
</dbReference>
<keyword evidence="3" id="KW-0813">Transport</keyword>
<keyword evidence="5" id="KW-0812">Transmembrane</keyword>
<accession>A0A451G5A5</accession>
<evidence type="ECO:0000256" key="2">
    <source>
        <dbReference type="ARBA" id="ARBA00007613"/>
    </source>
</evidence>
<keyword evidence="9" id="KW-0732">Signal</keyword>
<name>A0A451G5A5_9GAMM</name>
<dbReference type="RefSeq" id="WP_128384399.1">
    <property type="nucleotide sequence ID" value="NZ_CP035033.1"/>
</dbReference>
<feature type="signal peptide" evidence="9">
    <location>
        <begin position="1"/>
        <end position="30"/>
    </location>
</feature>
<evidence type="ECO:0000313" key="10">
    <source>
        <dbReference type="EMBL" id="QAB14685.1"/>
    </source>
</evidence>
<dbReference type="Gene3D" id="1.20.1600.10">
    <property type="entry name" value="Outer membrane efflux proteins (OEP)"/>
    <property type="match status" value="1"/>
</dbReference>
<dbReference type="GO" id="GO:0015288">
    <property type="term" value="F:porin activity"/>
    <property type="evidence" value="ECO:0007669"/>
    <property type="project" value="TreeGrafter"/>
</dbReference>
<dbReference type="InterPro" id="IPR003423">
    <property type="entry name" value="OMP_efflux"/>
</dbReference>
<organism evidence="10 11">
    <name type="scientific">Hydrogenovibrio thermophilus</name>
    <dbReference type="NCBI Taxonomy" id="265883"/>
    <lineage>
        <taxon>Bacteria</taxon>
        <taxon>Pseudomonadati</taxon>
        <taxon>Pseudomonadota</taxon>
        <taxon>Gammaproteobacteria</taxon>
        <taxon>Thiotrichales</taxon>
        <taxon>Piscirickettsiaceae</taxon>
        <taxon>Hydrogenovibrio</taxon>
    </lineage>
</organism>
<proteinExistence type="inferred from homology"/>
<dbReference type="PANTHER" id="PTHR30026:SF21">
    <property type="entry name" value="SLR1270 PROTEIN"/>
    <property type="match status" value="1"/>
</dbReference>
<comment type="subcellular location">
    <subcellularLocation>
        <location evidence="1">Cell outer membrane</location>
    </subcellularLocation>
</comment>
<sequence>MKPNVLRVFKPVSLPLISILISGLATSAAAAQLDFKSCVETALGQNPEMEVSQYRLQQAKYALAEADANRMPQITASMTGTNSNNALNVFGMKLNQRDASFRDFGFADMNKGVDYVPGDLNEPGSYTDFNTRLEVMIPVWNGGKVSSYQNQAKAMIKAAQHGDKAVQQHLTYNVYQAYEGVHTARAFVSVAEQAVKASESYVRTTKNLVEQGVVVRSELLSANVHLSEAKTALEQAQTQEQIALDNLRTLMALDQNAPLDVGPRIDISLPSDSLPELTNMATSTNPKLEASREESLSKRAAIDASKADQYPNFNIMVRGDTYDENLGFDSQSYTVAGVVSWKITDFGVTANKVDRARALASEKQAALRSQENQTRLAVLKAWRTLQVAEKQVTSNQLAVKQAEEAQRLIMKRYKGGIATMTEVLASQAQLDKARANLVNAVFEKNIQKATLRLETGTMSVEQL</sequence>
<dbReference type="GO" id="GO:0015562">
    <property type="term" value="F:efflux transmembrane transporter activity"/>
    <property type="evidence" value="ECO:0007669"/>
    <property type="project" value="InterPro"/>
</dbReference>
<evidence type="ECO:0000256" key="7">
    <source>
        <dbReference type="ARBA" id="ARBA00023237"/>
    </source>
</evidence>
<comment type="similarity">
    <text evidence="2">Belongs to the outer membrane factor (OMF) (TC 1.B.17) family.</text>
</comment>
<evidence type="ECO:0000256" key="3">
    <source>
        <dbReference type="ARBA" id="ARBA00022448"/>
    </source>
</evidence>
<evidence type="ECO:0000256" key="4">
    <source>
        <dbReference type="ARBA" id="ARBA00022452"/>
    </source>
</evidence>
<feature type="coiled-coil region" evidence="8">
    <location>
        <begin position="353"/>
        <end position="405"/>
    </location>
</feature>
<evidence type="ECO:0000256" key="8">
    <source>
        <dbReference type="SAM" id="Coils"/>
    </source>
</evidence>
<feature type="chain" id="PRO_5019174023" evidence="9">
    <location>
        <begin position="31"/>
        <end position="463"/>
    </location>
</feature>
<evidence type="ECO:0000256" key="5">
    <source>
        <dbReference type="ARBA" id="ARBA00022692"/>
    </source>
</evidence>
<dbReference type="KEGG" id="htr:EPV75_02870"/>
<keyword evidence="4" id="KW-1134">Transmembrane beta strand</keyword>
<evidence type="ECO:0000313" key="11">
    <source>
        <dbReference type="Proteomes" id="UP000285478"/>
    </source>
</evidence>
<dbReference type="Proteomes" id="UP000285478">
    <property type="component" value="Chromosome"/>
</dbReference>
<dbReference type="Pfam" id="PF02321">
    <property type="entry name" value="OEP"/>
    <property type="match status" value="2"/>
</dbReference>
<evidence type="ECO:0000256" key="6">
    <source>
        <dbReference type="ARBA" id="ARBA00023136"/>
    </source>
</evidence>
<dbReference type="GO" id="GO:0009279">
    <property type="term" value="C:cell outer membrane"/>
    <property type="evidence" value="ECO:0007669"/>
    <property type="project" value="UniProtKB-SubCell"/>
</dbReference>
<protein>
    <submittedName>
        <fullName evidence="10">TolC family protein</fullName>
    </submittedName>
</protein>
<dbReference type="InterPro" id="IPR051906">
    <property type="entry name" value="TolC-like"/>
</dbReference>
<gene>
    <name evidence="10" type="ORF">EPV75_02870</name>
</gene>
<reference evidence="10 11" key="1">
    <citation type="journal article" date="2018" name="Environ. Microbiol.">
        <title>Genomes of ubiquitous marine and hypersaline Hydrogenovibrio, Thiomicrorhabdus and Thiomicrospira spp. encode a diversity of mechanisms to sustain chemolithoautotrophy in heterogeneous environments.</title>
        <authorList>
            <person name="Scott K.M."/>
            <person name="Williams J."/>
            <person name="Porter C.M.B."/>
            <person name="Russel S."/>
            <person name="Harmer T.L."/>
            <person name="Paul J.H."/>
            <person name="Antonen K.M."/>
            <person name="Bridges M.K."/>
            <person name="Camper G.J."/>
            <person name="Campla C.K."/>
            <person name="Casella L.G."/>
            <person name="Chase E."/>
            <person name="Conrad J.W."/>
            <person name="Cruz M.C."/>
            <person name="Dunlap D.S."/>
            <person name="Duran L."/>
            <person name="Fahsbender E.M."/>
            <person name="Goldsmith D.B."/>
            <person name="Keeley R.F."/>
            <person name="Kondoff M.R."/>
            <person name="Kussy B.I."/>
            <person name="Lane M.K."/>
            <person name="Lawler S."/>
            <person name="Leigh B.A."/>
            <person name="Lewis C."/>
            <person name="Lostal L.M."/>
            <person name="Marking D."/>
            <person name="Mancera P.A."/>
            <person name="McClenthan E.C."/>
            <person name="McIntyre E.A."/>
            <person name="Mine J.A."/>
            <person name="Modi S."/>
            <person name="Moore B.D."/>
            <person name="Morgan W.A."/>
            <person name="Nelson K.M."/>
            <person name="Nguyen K.N."/>
            <person name="Ogburn N."/>
            <person name="Parrino D.G."/>
            <person name="Pedapudi A.D."/>
            <person name="Pelham R.P."/>
            <person name="Preece A.M."/>
            <person name="Rampersad E.A."/>
            <person name="Richardson J.C."/>
            <person name="Rodgers C.M."/>
            <person name="Schaffer B.L."/>
            <person name="Sheridan N.E."/>
            <person name="Solone M.R."/>
            <person name="Staley Z.R."/>
            <person name="Tabuchi M."/>
            <person name="Waide R.J."/>
            <person name="Wanjugi P.W."/>
            <person name="Young S."/>
            <person name="Clum A."/>
            <person name="Daum C."/>
            <person name="Huntemann M."/>
            <person name="Ivanova N."/>
            <person name="Kyrpides N."/>
            <person name="Mikhailova N."/>
            <person name="Palaniappan K."/>
            <person name="Pillay M."/>
            <person name="Reddy T.B.K."/>
            <person name="Shapiro N."/>
            <person name="Stamatis D."/>
            <person name="Varghese N."/>
            <person name="Woyke T."/>
            <person name="Boden R."/>
            <person name="Freyermuth S.K."/>
            <person name="Kerfeld C.A."/>
        </authorList>
    </citation>
    <scope>NUCLEOTIDE SEQUENCE [LARGE SCALE GENOMIC DNA]</scope>
    <source>
        <strain evidence="10 11">JR-2</strain>
    </source>
</reference>
<keyword evidence="11" id="KW-1185">Reference proteome</keyword>
<dbReference type="GO" id="GO:1990281">
    <property type="term" value="C:efflux pump complex"/>
    <property type="evidence" value="ECO:0007669"/>
    <property type="project" value="TreeGrafter"/>
</dbReference>